<protein>
    <submittedName>
        <fullName evidence="1">Uncharacterized protein</fullName>
    </submittedName>
</protein>
<reference evidence="1" key="1">
    <citation type="submission" date="2014-05" db="EMBL/GenBank/DDBJ databases">
        <title>The transcriptome of the halophilic microalga Tetraselmis sp. GSL018 isolated from the Great Salt Lake, Utah.</title>
        <authorList>
            <person name="Jinkerson R.E."/>
            <person name="D'Adamo S."/>
            <person name="Posewitz M.C."/>
        </authorList>
    </citation>
    <scope>NUCLEOTIDE SEQUENCE</scope>
    <source>
        <strain evidence="1">GSL018</strain>
    </source>
</reference>
<dbReference type="EMBL" id="GBEZ01027243">
    <property type="protein sequence ID" value="JAC60047.1"/>
    <property type="molecule type" value="Transcribed_RNA"/>
</dbReference>
<organism evidence="1">
    <name type="scientific">Tetraselmis sp. GSL018</name>
    <dbReference type="NCBI Taxonomy" id="582737"/>
    <lineage>
        <taxon>Eukaryota</taxon>
        <taxon>Viridiplantae</taxon>
        <taxon>Chlorophyta</taxon>
        <taxon>core chlorophytes</taxon>
        <taxon>Chlorodendrophyceae</taxon>
        <taxon>Chlorodendrales</taxon>
        <taxon>Chlorodendraceae</taxon>
        <taxon>Tetraselmis</taxon>
    </lineage>
</organism>
<name>A0A061QHU1_9CHLO</name>
<dbReference type="AlphaFoldDB" id="A0A061QHU1"/>
<gene>
    <name evidence="2" type="ORF">TSPGSL018_22409</name>
    <name evidence="1" type="ORF">TSPGSL018_29969</name>
</gene>
<proteinExistence type="predicted"/>
<evidence type="ECO:0000313" key="2">
    <source>
        <dbReference type="EMBL" id="JAC75661.1"/>
    </source>
</evidence>
<accession>A0A061QHU1</accession>
<sequence length="328" mass="36889">MSHRRRSGKLEAVSGIDSFTLNKLETACRLGFEDLPPKARRLPSSAQQQCHDVRTGGNSFSYMLSRLSFPPRLAFPACSETVQHRFGICTLNISSRELQNSKAERRKSSEFNCCTSGFCDSSLGPEEFPRAGSDNSFRLYLSEAGVFDWTTFCPLPPRSGSTCTKSVRMHLLLLALCMLVFLAWRSCGHKQLSFSCREHSDAALTEGSEHDKVSVRSSTRIQGLRSHKFGQRELQIFALSVAQAFLVEQCSVRITSTMRPGTGFLSSFSEAVFSNEVEVFYELLLPKRDLAVHSQKLHDVVQLDRLKLLLKRNGLVFSQLKTQHLIRK</sequence>
<dbReference type="EMBL" id="GBEZ01009968">
    <property type="protein sequence ID" value="JAC75661.1"/>
    <property type="molecule type" value="Transcribed_RNA"/>
</dbReference>
<evidence type="ECO:0000313" key="1">
    <source>
        <dbReference type="EMBL" id="JAC60047.1"/>
    </source>
</evidence>